<accession>A0A2P4QK62</accession>
<sequence>MNQAWFGLTPLIIATAQASRAPAIDRRSTTSNIIIIIKLFLDHGADPSQGLPLEQFNTLRRLKSKKYMRKLEVLNLLDSANVPSKSHKTFSVPHQLGSNDISAKKAKEDMEKFAKGKWVLPIDIAAISGDIELVKILLSKLVIKYLSIRIVIIIYIFFNIILVLYFLGWKDRISQAVLFVFLYRMMM</sequence>
<name>A0A2P4QK62_RHIID</name>
<evidence type="ECO:0000256" key="2">
    <source>
        <dbReference type="SAM" id="SignalP"/>
    </source>
</evidence>
<keyword evidence="2" id="KW-0732">Signal</keyword>
<proteinExistence type="predicted"/>
<evidence type="ECO:0000313" key="3">
    <source>
        <dbReference type="EMBL" id="POG78039.1"/>
    </source>
</evidence>
<gene>
    <name evidence="3" type="ORF">GLOIN_2v714634</name>
</gene>
<dbReference type="Proteomes" id="UP000018888">
    <property type="component" value="Unassembled WGS sequence"/>
</dbReference>
<feature type="chain" id="PRO_5015190267" description="Ankyrin repeat protein" evidence="2">
    <location>
        <begin position="19"/>
        <end position="187"/>
    </location>
</feature>
<keyword evidence="1" id="KW-1133">Transmembrane helix</keyword>
<reference evidence="3 4" key="1">
    <citation type="journal article" date="2013" name="Proc. Natl. Acad. Sci. U.S.A.">
        <title>Genome of an arbuscular mycorrhizal fungus provides insight into the oldest plant symbiosis.</title>
        <authorList>
            <person name="Tisserant E."/>
            <person name="Malbreil M."/>
            <person name="Kuo A."/>
            <person name="Kohler A."/>
            <person name="Symeonidi A."/>
            <person name="Balestrini R."/>
            <person name="Charron P."/>
            <person name="Duensing N."/>
            <person name="Frei Dit Frey N."/>
            <person name="Gianinazzi-Pearson V."/>
            <person name="Gilbert L.B."/>
            <person name="Handa Y."/>
            <person name="Herr J.R."/>
            <person name="Hijri M."/>
            <person name="Koul R."/>
            <person name="Kawaguchi M."/>
            <person name="Krajinski F."/>
            <person name="Lammers P.J."/>
            <person name="Masclaux F.G."/>
            <person name="Murat C."/>
            <person name="Morin E."/>
            <person name="Ndikumana S."/>
            <person name="Pagni M."/>
            <person name="Petitpierre D."/>
            <person name="Requena N."/>
            <person name="Rosikiewicz P."/>
            <person name="Riley R."/>
            <person name="Saito K."/>
            <person name="San Clemente H."/>
            <person name="Shapiro H."/>
            <person name="van Tuinen D."/>
            <person name="Becard G."/>
            <person name="Bonfante P."/>
            <person name="Paszkowski U."/>
            <person name="Shachar-Hill Y.Y."/>
            <person name="Tuskan G.A."/>
            <person name="Young P.W."/>
            <person name="Sanders I.R."/>
            <person name="Henrissat B."/>
            <person name="Rensing S.A."/>
            <person name="Grigoriev I.V."/>
            <person name="Corradi N."/>
            <person name="Roux C."/>
            <person name="Martin F."/>
        </authorList>
    </citation>
    <scope>NUCLEOTIDE SEQUENCE [LARGE SCALE GENOMIC DNA]</scope>
    <source>
        <strain evidence="3 4">DAOM 197198</strain>
    </source>
</reference>
<evidence type="ECO:0000256" key="1">
    <source>
        <dbReference type="SAM" id="Phobius"/>
    </source>
</evidence>
<feature type="transmembrane region" description="Helical" evidence="1">
    <location>
        <begin position="146"/>
        <end position="167"/>
    </location>
</feature>
<feature type="signal peptide" evidence="2">
    <location>
        <begin position="1"/>
        <end position="18"/>
    </location>
</feature>
<protein>
    <recommendedName>
        <fullName evidence="5">Ankyrin repeat protein</fullName>
    </recommendedName>
</protein>
<keyword evidence="1" id="KW-0812">Transmembrane</keyword>
<evidence type="ECO:0000313" key="4">
    <source>
        <dbReference type="Proteomes" id="UP000018888"/>
    </source>
</evidence>
<dbReference type="AlphaFoldDB" id="A0A2P4QK62"/>
<dbReference type="EMBL" id="AUPC02000035">
    <property type="protein sequence ID" value="POG78039.1"/>
    <property type="molecule type" value="Genomic_DNA"/>
</dbReference>
<organism evidence="3 4">
    <name type="scientific">Rhizophagus irregularis (strain DAOM 181602 / DAOM 197198 / MUCL 43194)</name>
    <name type="common">Arbuscular mycorrhizal fungus</name>
    <name type="synonym">Glomus intraradices</name>
    <dbReference type="NCBI Taxonomy" id="747089"/>
    <lineage>
        <taxon>Eukaryota</taxon>
        <taxon>Fungi</taxon>
        <taxon>Fungi incertae sedis</taxon>
        <taxon>Mucoromycota</taxon>
        <taxon>Glomeromycotina</taxon>
        <taxon>Glomeromycetes</taxon>
        <taxon>Glomerales</taxon>
        <taxon>Glomeraceae</taxon>
        <taxon>Rhizophagus</taxon>
    </lineage>
</organism>
<evidence type="ECO:0008006" key="5">
    <source>
        <dbReference type="Google" id="ProtNLM"/>
    </source>
</evidence>
<keyword evidence="4" id="KW-1185">Reference proteome</keyword>
<comment type="caution">
    <text evidence="3">The sequence shown here is derived from an EMBL/GenBank/DDBJ whole genome shotgun (WGS) entry which is preliminary data.</text>
</comment>
<dbReference type="VEuPathDB" id="FungiDB:RhiirFUN_002654"/>
<keyword evidence="1" id="KW-0472">Membrane</keyword>
<reference evidence="3 4" key="2">
    <citation type="journal article" date="2018" name="New Phytol.">
        <title>High intraspecific genome diversity in the model arbuscular mycorrhizal symbiont Rhizophagus irregularis.</title>
        <authorList>
            <person name="Chen E.C.H."/>
            <person name="Morin E."/>
            <person name="Beaudet D."/>
            <person name="Noel J."/>
            <person name="Yildirir G."/>
            <person name="Ndikumana S."/>
            <person name="Charron P."/>
            <person name="St-Onge C."/>
            <person name="Giorgi J."/>
            <person name="Kruger M."/>
            <person name="Marton T."/>
            <person name="Ropars J."/>
            <person name="Grigoriev I.V."/>
            <person name="Hainaut M."/>
            <person name="Henrissat B."/>
            <person name="Roux C."/>
            <person name="Martin F."/>
            <person name="Corradi N."/>
        </authorList>
    </citation>
    <scope>NUCLEOTIDE SEQUENCE [LARGE SCALE GENOMIC DNA]</scope>
    <source>
        <strain evidence="3 4">DAOM 197198</strain>
    </source>
</reference>